<evidence type="ECO:0000256" key="1">
    <source>
        <dbReference type="SAM" id="Phobius"/>
    </source>
</evidence>
<reference evidence="2 3" key="1">
    <citation type="submission" date="2017-01" db="EMBL/GenBank/DDBJ databases">
        <authorList>
            <person name="Mah S.A."/>
            <person name="Swanson W.J."/>
            <person name="Moy G.W."/>
            <person name="Vacquier V.D."/>
        </authorList>
    </citation>
    <scope>NUCLEOTIDE SEQUENCE [LARGE SCALE GENOMIC DNA]</scope>
    <source>
        <strain evidence="2 3">DSM 7027</strain>
    </source>
</reference>
<dbReference type="EMBL" id="FTMN01000001">
    <property type="protein sequence ID" value="SIP92915.1"/>
    <property type="molecule type" value="Genomic_DNA"/>
</dbReference>
<dbReference type="RefSeq" id="WP_076460394.1">
    <property type="nucleotide sequence ID" value="NZ_FTMN01000001.1"/>
</dbReference>
<dbReference type="AlphaFoldDB" id="A0A1N6NLD9"/>
<name>A0A1N6NLD9_9GAMM</name>
<accession>A0A1N6NLD9</accession>
<evidence type="ECO:0000313" key="2">
    <source>
        <dbReference type="EMBL" id="SIP92915.1"/>
    </source>
</evidence>
<dbReference type="Pfam" id="PF10741">
    <property type="entry name" value="T2SSM_b"/>
    <property type="match status" value="1"/>
</dbReference>
<organism evidence="2 3">
    <name type="scientific">Marinobacterium stanieri</name>
    <dbReference type="NCBI Taxonomy" id="49186"/>
    <lineage>
        <taxon>Bacteria</taxon>
        <taxon>Pseudomonadati</taxon>
        <taxon>Pseudomonadota</taxon>
        <taxon>Gammaproteobacteria</taxon>
        <taxon>Oceanospirillales</taxon>
        <taxon>Oceanospirillaceae</taxon>
        <taxon>Marinobacterium</taxon>
    </lineage>
</organism>
<keyword evidence="3" id="KW-1185">Reference proteome</keyword>
<keyword evidence="1" id="KW-0812">Transmembrane</keyword>
<keyword evidence="1" id="KW-0472">Membrane</keyword>
<dbReference type="STRING" id="49186.SAMN05421647_101409"/>
<keyword evidence="1" id="KW-1133">Transmembrane helix</keyword>
<proteinExistence type="predicted"/>
<gene>
    <name evidence="2" type="ORF">SAMN05421647_101409</name>
</gene>
<dbReference type="NCBIfam" id="NF040576">
    <property type="entry name" value="T2SS_GspM_XpsM"/>
    <property type="match status" value="1"/>
</dbReference>
<sequence length="198" mass="22109">MMALTPGRSRWLAIGLLIILTLLIIRVALLPLWIHWFSVADEIDMLEQRRDVYERLVDSLPGQRERLETLQQQVPSEAWYLQESTPALAAASLQQLLHGRASSSGVQVVSTQIINEPAEQGLQTVVIQAHLRGDLGEVVDLLYTLESGQPLLFIDNLTLLANPRRAAANTRATRSNGRTDHLDLRMNLTGYTGQEVQP</sequence>
<dbReference type="eggNOG" id="ENOG5030CV1">
    <property type="taxonomic scope" value="Bacteria"/>
</dbReference>
<feature type="transmembrane region" description="Helical" evidence="1">
    <location>
        <begin position="12"/>
        <end position="36"/>
    </location>
</feature>
<dbReference type="InterPro" id="IPR034756">
    <property type="entry name" value="T2SSM_b"/>
</dbReference>
<protein>
    <submittedName>
        <fullName evidence="2">Type II secretion system (T2SS), protein M subtype b</fullName>
    </submittedName>
</protein>
<evidence type="ECO:0000313" key="3">
    <source>
        <dbReference type="Proteomes" id="UP000186895"/>
    </source>
</evidence>
<dbReference type="Proteomes" id="UP000186895">
    <property type="component" value="Unassembled WGS sequence"/>
</dbReference>